<reference evidence="8 9" key="1">
    <citation type="submission" date="2018-06" db="EMBL/GenBank/DDBJ databases">
        <authorList>
            <consortium name="Pathogen Informatics"/>
            <person name="Doyle S."/>
        </authorList>
    </citation>
    <scope>NUCLEOTIDE SEQUENCE [LARGE SCALE GENOMIC DNA]</scope>
    <source>
        <strain evidence="8 9">NCTC8129</strain>
    </source>
</reference>
<dbReference type="InterPro" id="IPR036259">
    <property type="entry name" value="MFS_trans_sf"/>
</dbReference>
<feature type="transmembrane region" description="Helical" evidence="6">
    <location>
        <begin position="142"/>
        <end position="164"/>
    </location>
</feature>
<dbReference type="SUPFAM" id="SSF103473">
    <property type="entry name" value="MFS general substrate transporter"/>
    <property type="match status" value="1"/>
</dbReference>
<keyword evidence="4 6" id="KW-1133">Transmembrane helix</keyword>
<dbReference type="GO" id="GO:0005886">
    <property type="term" value="C:plasma membrane"/>
    <property type="evidence" value="ECO:0007669"/>
    <property type="project" value="UniProtKB-SubCell"/>
</dbReference>
<evidence type="ECO:0000256" key="6">
    <source>
        <dbReference type="SAM" id="Phobius"/>
    </source>
</evidence>
<dbReference type="Gene3D" id="1.20.1250.20">
    <property type="entry name" value="MFS general substrate transporter like domains"/>
    <property type="match status" value="1"/>
</dbReference>
<feature type="transmembrane region" description="Helical" evidence="6">
    <location>
        <begin position="170"/>
        <end position="190"/>
    </location>
</feature>
<dbReference type="InterPro" id="IPR011701">
    <property type="entry name" value="MFS"/>
</dbReference>
<evidence type="ECO:0000256" key="4">
    <source>
        <dbReference type="ARBA" id="ARBA00022989"/>
    </source>
</evidence>
<evidence type="ECO:0000256" key="5">
    <source>
        <dbReference type="ARBA" id="ARBA00023136"/>
    </source>
</evidence>
<feature type="transmembrane region" description="Helical" evidence="6">
    <location>
        <begin position="235"/>
        <end position="253"/>
    </location>
</feature>
<evidence type="ECO:0000256" key="1">
    <source>
        <dbReference type="ARBA" id="ARBA00004651"/>
    </source>
</evidence>
<keyword evidence="3 6" id="KW-0812">Transmembrane</keyword>
<accession>A0A377KH23</accession>
<evidence type="ECO:0000313" key="8">
    <source>
        <dbReference type="EMBL" id="STP28485.1"/>
    </source>
</evidence>
<comment type="subcellular location">
    <subcellularLocation>
        <location evidence="1">Cell membrane</location>
        <topology evidence="1">Multi-pass membrane protein</topology>
    </subcellularLocation>
</comment>
<gene>
    <name evidence="8" type="ORF">NCTC8129_00616</name>
</gene>
<proteinExistence type="predicted"/>
<dbReference type="AlphaFoldDB" id="A0A377KH23"/>
<dbReference type="Proteomes" id="UP000254070">
    <property type="component" value="Unassembled WGS sequence"/>
</dbReference>
<feature type="transmembrane region" description="Helical" evidence="6">
    <location>
        <begin position="48"/>
        <end position="71"/>
    </location>
</feature>
<feature type="transmembrane region" description="Helical" evidence="6">
    <location>
        <begin position="305"/>
        <end position="338"/>
    </location>
</feature>
<keyword evidence="2" id="KW-0813">Transport</keyword>
<dbReference type="PROSITE" id="PS50850">
    <property type="entry name" value="MFS"/>
    <property type="match status" value="1"/>
</dbReference>
<protein>
    <submittedName>
        <fullName evidence="8">Sugar transport protein</fullName>
    </submittedName>
</protein>
<keyword evidence="8" id="KW-0762">Sugar transport</keyword>
<dbReference type="Pfam" id="PF07690">
    <property type="entry name" value="MFS_1"/>
    <property type="match status" value="1"/>
</dbReference>
<keyword evidence="5 6" id="KW-0472">Membrane</keyword>
<dbReference type="PANTHER" id="PTHR23508">
    <property type="entry name" value="CARBOXYLIC ACID TRANSPORTER PROTEIN HOMOLOG"/>
    <property type="match status" value="1"/>
</dbReference>
<evidence type="ECO:0000313" key="9">
    <source>
        <dbReference type="Proteomes" id="UP000254070"/>
    </source>
</evidence>
<feature type="domain" description="Major facilitator superfamily (MFS) profile" evidence="7">
    <location>
        <begin position="17"/>
        <end position="420"/>
    </location>
</feature>
<organism evidence="8 9">
    <name type="scientific">Enterococcus durans</name>
    <dbReference type="NCBI Taxonomy" id="53345"/>
    <lineage>
        <taxon>Bacteria</taxon>
        <taxon>Bacillati</taxon>
        <taxon>Bacillota</taxon>
        <taxon>Bacilli</taxon>
        <taxon>Lactobacillales</taxon>
        <taxon>Enterococcaceae</taxon>
        <taxon>Enterococcus</taxon>
    </lineage>
</organism>
<dbReference type="EMBL" id="UGIF01000002">
    <property type="protein sequence ID" value="STP28485.1"/>
    <property type="molecule type" value="Genomic_DNA"/>
</dbReference>
<dbReference type="PROSITE" id="PS51257">
    <property type="entry name" value="PROKAR_LIPOPROTEIN"/>
    <property type="match status" value="1"/>
</dbReference>
<feature type="transmembrane region" description="Helical" evidence="6">
    <location>
        <begin position="273"/>
        <end position="293"/>
    </location>
</feature>
<feature type="transmembrane region" description="Helical" evidence="6">
    <location>
        <begin position="20"/>
        <end position="42"/>
    </location>
</feature>
<dbReference type="InterPro" id="IPR020846">
    <property type="entry name" value="MFS_dom"/>
</dbReference>
<dbReference type="GO" id="GO:0046943">
    <property type="term" value="F:carboxylic acid transmembrane transporter activity"/>
    <property type="evidence" value="ECO:0007669"/>
    <property type="project" value="TreeGrafter"/>
</dbReference>
<evidence type="ECO:0000256" key="2">
    <source>
        <dbReference type="ARBA" id="ARBA00022448"/>
    </source>
</evidence>
<evidence type="ECO:0000256" key="3">
    <source>
        <dbReference type="ARBA" id="ARBA00022692"/>
    </source>
</evidence>
<dbReference type="RefSeq" id="WP_115234741.1">
    <property type="nucleotide sequence ID" value="NZ_UGIF01000002.1"/>
</dbReference>
<feature type="transmembrane region" description="Helical" evidence="6">
    <location>
        <begin position="83"/>
        <end position="102"/>
    </location>
</feature>
<evidence type="ECO:0000259" key="7">
    <source>
        <dbReference type="PROSITE" id="PS50850"/>
    </source>
</evidence>
<name>A0A377KH23_9ENTE</name>
<feature type="transmembrane region" description="Helical" evidence="6">
    <location>
        <begin position="398"/>
        <end position="416"/>
    </location>
</feature>
<sequence length="438" mass="47223">MRKIGSKNSLTKEYSQLATAAGIGSMLGSGCIVGLSATIPIWQKGLELSTAQVGFISGGLTFAIAFGSLFAGKLSKGMGLFKAFNWINLFYAIGSAICIFSVDFYTLLSGVLIMGLASGADLPISLTVVSHDAPDEKTSAELVSATQIFWQVGIFISYICSFLLSGISGVLGARIVFCILCVFAIITWLWRTFSQKFKYFDLEGIKRQKEIKNEATQAQTVSIKSVLFGQQKDKYLKFFLAILLFYVCCNLLANTWGQFQTYALTNAGASQTQATGLGIVLNIISLCTTILFASVSGGKYRNKAFFVGAIVQFGAMLGMALIGGGAGFIALAVTIGFYNFGNPMAGEAIYKVWTQESFPTEVRASIQGFINGFSRLCCGLFAFITPFLVAPGKIQTSMYGFAGIVVVATMAGIFMMRTQKKEDKKENREQGSLNAKRA</sequence>
<dbReference type="PANTHER" id="PTHR23508:SF10">
    <property type="entry name" value="CARBOXYLIC ACID TRANSPORTER PROTEIN HOMOLOG"/>
    <property type="match status" value="1"/>
</dbReference>